<proteinExistence type="predicted"/>
<keyword evidence="4" id="KW-1185">Reference proteome</keyword>
<organism evidence="3 4">
    <name type="scientific">Opisthorchis felineus</name>
    <dbReference type="NCBI Taxonomy" id="147828"/>
    <lineage>
        <taxon>Eukaryota</taxon>
        <taxon>Metazoa</taxon>
        <taxon>Spiralia</taxon>
        <taxon>Lophotrochozoa</taxon>
        <taxon>Platyhelminthes</taxon>
        <taxon>Trematoda</taxon>
        <taxon>Digenea</taxon>
        <taxon>Opisthorchiida</taxon>
        <taxon>Opisthorchiata</taxon>
        <taxon>Opisthorchiidae</taxon>
        <taxon>Opisthorchis</taxon>
    </lineage>
</organism>
<evidence type="ECO:0000256" key="2">
    <source>
        <dbReference type="ARBA" id="ARBA00022737"/>
    </source>
</evidence>
<dbReference type="Pfam" id="PF13855">
    <property type="entry name" value="LRR_8"/>
    <property type="match status" value="2"/>
</dbReference>
<keyword evidence="2" id="KW-0677">Repeat</keyword>
<evidence type="ECO:0000313" key="4">
    <source>
        <dbReference type="Proteomes" id="UP000308267"/>
    </source>
</evidence>
<dbReference type="FunFam" id="3.80.10.10:FF:000383">
    <property type="entry name" value="Leucine-rich repeat receptor protein kinase EMS1"/>
    <property type="match status" value="1"/>
</dbReference>
<keyword evidence="1" id="KW-0433">Leucine-rich repeat</keyword>
<dbReference type="InterPro" id="IPR003591">
    <property type="entry name" value="Leu-rich_rpt_typical-subtyp"/>
</dbReference>
<reference evidence="3 4" key="1">
    <citation type="journal article" date="2019" name="BMC Genomics">
        <title>New insights from Opisthorchis felineus genome: update on genomics of the epidemiologically important liver flukes.</title>
        <authorList>
            <person name="Ershov N.I."/>
            <person name="Mordvinov V.A."/>
            <person name="Prokhortchouk E.B."/>
            <person name="Pakharukova M.Y."/>
            <person name="Gunbin K.V."/>
            <person name="Ustyantsev K."/>
            <person name="Genaev M.A."/>
            <person name="Blinov A.G."/>
            <person name="Mazur A."/>
            <person name="Boulygina E."/>
            <person name="Tsygankova S."/>
            <person name="Khrameeva E."/>
            <person name="Chekanov N."/>
            <person name="Fan G."/>
            <person name="Xiao A."/>
            <person name="Zhang H."/>
            <person name="Xu X."/>
            <person name="Yang H."/>
            <person name="Solovyev V."/>
            <person name="Lee S.M."/>
            <person name="Liu X."/>
            <person name="Afonnikov D.A."/>
            <person name="Skryabin K.G."/>
        </authorList>
    </citation>
    <scope>NUCLEOTIDE SEQUENCE [LARGE SCALE GENOMIC DNA]</scope>
    <source>
        <strain evidence="3">AK-0245</strain>
        <tissue evidence="3">Whole organism</tissue>
    </source>
</reference>
<name>A0A4V3SEB3_OPIFE</name>
<dbReference type="Proteomes" id="UP000308267">
    <property type="component" value="Unassembled WGS sequence"/>
</dbReference>
<comment type="caution">
    <text evidence="3">The sequence shown here is derived from an EMBL/GenBank/DDBJ whole genome shotgun (WGS) entry which is preliminary data.</text>
</comment>
<evidence type="ECO:0000256" key="1">
    <source>
        <dbReference type="ARBA" id="ARBA00022614"/>
    </source>
</evidence>
<dbReference type="SMART" id="SM00364">
    <property type="entry name" value="LRR_BAC"/>
    <property type="match status" value="4"/>
</dbReference>
<dbReference type="Gene3D" id="3.80.10.10">
    <property type="entry name" value="Ribonuclease Inhibitor"/>
    <property type="match status" value="3"/>
</dbReference>
<evidence type="ECO:0000313" key="3">
    <source>
        <dbReference type="EMBL" id="TGZ63874.1"/>
    </source>
</evidence>
<dbReference type="SMART" id="SM00369">
    <property type="entry name" value="LRR_TYP"/>
    <property type="match status" value="7"/>
</dbReference>
<dbReference type="InterPro" id="IPR001611">
    <property type="entry name" value="Leu-rich_rpt"/>
</dbReference>
<dbReference type="EMBL" id="SJOL01006996">
    <property type="protein sequence ID" value="TGZ63874.1"/>
    <property type="molecule type" value="Genomic_DNA"/>
</dbReference>
<dbReference type="PROSITE" id="PS51450">
    <property type="entry name" value="LRR"/>
    <property type="match status" value="1"/>
</dbReference>
<dbReference type="GO" id="GO:0005737">
    <property type="term" value="C:cytoplasm"/>
    <property type="evidence" value="ECO:0007669"/>
    <property type="project" value="TreeGrafter"/>
</dbReference>
<dbReference type="PANTHER" id="PTHR48051">
    <property type="match status" value="1"/>
</dbReference>
<protein>
    <submittedName>
        <fullName evidence="3">Uncharacterized protein</fullName>
    </submittedName>
</protein>
<dbReference type="AlphaFoldDB" id="A0A4V3SEB3"/>
<dbReference type="SUPFAM" id="SSF52058">
    <property type="entry name" value="L domain-like"/>
    <property type="match status" value="1"/>
</dbReference>
<dbReference type="OrthoDB" id="2021138at2759"/>
<dbReference type="InterPro" id="IPR032675">
    <property type="entry name" value="LRR_dom_sf"/>
</dbReference>
<gene>
    <name evidence="3" type="ORF">CRM22_006678</name>
</gene>
<dbReference type="PANTHER" id="PTHR48051:SF54">
    <property type="entry name" value="LEUCINE-RICH REPEAT-CONTAINING PROTEIN"/>
    <property type="match status" value="1"/>
</dbReference>
<accession>A0A4V3SEB3</accession>
<dbReference type="Pfam" id="PF00560">
    <property type="entry name" value="LRR_1"/>
    <property type="match status" value="1"/>
</dbReference>
<sequence>MHRRRSHTVSSVFRIRKPHWRGRSGLRARDISSSSSLPDFEEQRSTHVTSFTPVLKKTVLFDDNGKIICVKRSKKTKHADGVNVIAESRDCSLLDLSSLSLDSLSADIGTLTNLQDLFLYENKLSYLPPQIGNLRKLRKLWLQENSLYSLPSEMERCAYLTHLDLRHNRLDGALPSVILGLHCLQQLLLTYNKLNDISGVGHLKDLQILVVKSNNLQGPLPEELRQLTKLQILDCSKNRITILPDAIGSCTKLVRLLLDYNCIGELPSSIGCLKELQQLGIKYNRLTRLPTELAQCQQLTELNIEGNQIVRLPDDLLRKMPSVSSATLSRNAFTGFPTGATGQLMHLEHLSMDYNDLDSVSTNDFLDADHLRSLTLGNNNIVHLEIAESSIARSSGCEHSVNGLVFNNICTQVHNVHVSISVVGFLCGLTKNNLF</sequence>
<dbReference type="InterPro" id="IPR050216">
    <property type="entry name" value="LRR_domain-containing"/>
</dbReference>